<comment type="caution">
    <text evidence="5">The sequence shown here is derived from an EMBL/GenBank/DDBJ whole genome shotgun (WGS) entry which is preliminary data.</text>
</comment>
<dbReference type="InterPro" id="IPR020846">
    <property type="entry name" value="MFS_dom"/>
</dbReference>
<dbReference type="InterPro" id="IPR050327">
    <property type="entry name" value="Proton-linked_MCT"/>
</dbReference>
<feature type="transmembrane region" description="Helical" evidence="3">
    <location>
        <begin position="209"/>
        <end position="227"/>
    </location>
</feature>
<dbReference type="InterPro" id="IPR011701">
    <property type="entry name" value="MFS"/>
</dbReference>
<feature type="transmembrane region" description="Helical" evidence="3">
    <location>
        <begin position="543"/>
        <end position="564"/>
    </location>
</feature>
<comment type="subcellular location">
    <subcellularLocation>
        <location evidence="1">Membrane</location>
        <topology evidence="1">Multi-pass membrane protein</topology>
    </subcellularLocation>
</comment>
<name>A0AAV8ZRB1_9CUCU</name>
<evidence type="ECO:0000259" key="4">
    <source>
        <dbReference type="PROSITE" id="PS50850"/>
    </source>
</evidence>
<dbReference type="Proteomes" id="UP001162156">
    <property type="component" value="Unassembled WGS sequence"/>
</dbReference>
<keyword evidence="3" id="KW-0812">Transmembrane</keyword>
<dbReference type="PANTHER" id="PTHR11360">
    <property type="entry name" value="MONOCARBOXYLATE TRANSPORTER"/>
    <property type="match status" value="1"/>
</dbReference>
<protein>
    <recommendedName>
        <fullName evidence="4">Major facilitator superfamily (MFS) profile domain-containing protein</fullName>
    </recommendedName>
</protein>
<feature type="transmembrane region" description="Helical" evidence="3">
    <location>
        <begin position="604"/>
        <end position="628"/>
    </location>
</feature>
<dbReference type="InterPro" id="IPR036259">
    <property type="entry name" value="MFS_trans_sf"/>
</dbReference>
<evidence type="ECO:0000313" key="5">
    <source>
        <dbReference type="EMBL" id="KAJ8969652.1"/>
    </source>
</evidence>
<dbReference type="EMBL" id="JANEYF010000490">
    <property type="protein sequence ID" value="KAJ8969652.1"/>
    <property type="molecule type" value="Genomic_DNA"/>
</dbReference>
<dbReference type="PANTHER" id="PTHR11360:SF238">
    <property type="entry name" value="SD10469P"/>
    <property type="match status" value="1"/>
</dbReference>
<proteinExistence type="predicted"/>
<feature type="transmembrane region" description="Helical" evidence="3">
    <location>
        <begin position="152"/>
        <end position="171"/>
    </location>
</feature>
<feature type="transmembrane region" description="Helical" evidence="3">
    <location>
        <begin position="570"/>
        <end position="592"/>
    </location>
</feature>
<dbReference type="GO" id="GO:0008028">
    <property type="term" value="F:monocarboxylic acid transmembrane transporter activity"/>
    <property type="evidence" value="ECO:0007669"/>
    <property type="project" value="TreeGrafter"/>
</dbReference>
<evidence type="ECO:0000256" key="3">
    <source>
        <dbReference type="SAM" id="Phobius"/>
    </source>
</evidence>
<dbReference type="Gene3D" id="1.20.1250.20">
    <property type="entry name" value="MFS general substrate transporter like domains"/>
    <property type="match status" value="2"/>
</dbReference>
<evidence type="ECO:0000313" key="6">
    <source>
        <dbReference type="Proteomes" id="UP001162156"/>
    </source>
</evidence>
<dbReference type="CDD" id="cd17352">
    <property type="entry name" value="MFS_MCT_SLC16"/>
    <property type="match status" value="1"/>
</dbReference>
<keyword evidence="3" id="KW-0472">Membrane</keyword>
<feature type="transmembrane region" description="Helical" evidence="3">
    <location>
        <begin position="634"/>
        <end position="653"/>
    </location>
</feature>
<feature type="region of interest" description="Disordered" evidence="2">
    <location>
        <begin position="1"/>
        <end position="27"/>
    </location>
</feature>
<feature type="transmembrane region" description="Helical" evidence="3">
    <location>
        <begin position="125"/>
        <end position="145"/>
    </location>
</feature>
<keyword evidence="3" id="KW-1133">Transmembrane helix</keyword>
<organism evidence="5 6">
    <name type="scientific">Rhamnusium bicolor</name>
    <dbReference type="NCBI Taxonomy" id="1586634"/>
    <lineage>
        <taxon>Eukaryota</taxon>
        <taxon>Metazoa</taxon>
        <taxon>Ecdysozoa</taxon>
        <taxon>Arthropoda</taxon>
        <taxon>Hexapoda</taxon>
        <taxon>Insecta</taxon>
        <taxon>Pterygota</taxon>
        <taxon>Neoptera</taxon>
        <taxon>Endopterygota</taxon>
        <taxon>Coleoptera</taxon>
        <taxon>Polyphaga</taxon>
        <taxon>Cucujiformia</taxon>
        <taxon>Chrysomeloidea</taxon>
        <taxon>Cerambycidae</taxon>
        <taxon>Lepturinae</taxon>
        <taxon>Rhagiini</taxon>
        <taxon>Rhamnusium</taxon>
    </lineage>
</organism>
<evidence type="ECO:0000256" key="1">
    <source>
        <dbReference type="ARBA" id="ARBA00004141"/>
    </source>
</evidence>
<feature type="transmembrane region" description="Helical" evidence="3">
    <location>
        <begin position="183"/>
        <end position="204"/>
    </location>
</feature>
<dbReference type="Pfam" id="PF07690">
    <property type="entry name" value="MFS_1"/>
    <property type="match status" value="2"/>
</dbReference>
<keyword evidence="6" id="KW-1185">Reference proteome</keyword>
<feature type="transmembrane region" description="Helical" evidence="3">
    <location>
        <begin position="83"/>
        <end position="105"/>
    </location>
</feature>
<dbReference type="GO" id="GO:0016020">
    <property type="term" value="C:membrane"/>
    <property type="evidence" value="ECO:0007669"/>
    <property type="project" value="UniProtKB-SubCell"/>
</dbReference>
<gene>
    <name evidence="5" type="ORF">NQ314_001654</name>
</gene>
<feature type="transmembrane region" description="Helical" evidence="3">
    <location>
        <begin position="239"/>
        <end position="259"/>
    </location>
</feature>
<feature type="transmembrane region" description="Helical" evidence="3">
    <location>
        <begin position="512"/>
        <end position="531"/>
    </location>
</feature>
<reference evidence="5" key="1">
    <citation type="journal article" date="2023" name="Insect Mol. Biol.">
        <title>Genome sequencing provides insights into the evolution of gene families encoding plant cell wall-degrading enzymes in longhorned beetles.</title>
        <authorList>
            <person name="Shin N.R."/>
            <person name="Okamura Y."/>
            <person name="Kirsch R."/>
            <person name="Pauchet Y."/>
        </authorList>
    </citation>
    <scope>NUCLEOTIDE SEQUENCE</scope>
    <source>
        <strain evidence="5">RBIC_L_NR</strain>
    </source>
</reference>
<dbReference type="AlphaFoldDB" id="A0AAV8ZRB1"/>
<evidence type="ECO:0000256" key="2">
    <source>
        <dbReference type="SAM" id="MobiDB-lite"/>
    </source>
</evidence>
<dbReference type="SUPFAM" id="SSF103473">
    <property type="entry name" value="MFS general substrate transporter"/>
    <property type="match status" value="1"/>
</dbReference>
<feature type="domain" description="Major facilitator superfamily (MFS) profile" evidence="4">
    <location>
        <begin position="84"/>
        <end position="658"/>
    </location>
</feature>
<sequence>MSPPNVDSPGKVDNTYHQVPTSENETECNCDNVEKLVEASDSNEQTHLSECQKLVEISEERDPSNDDISSDDAEVVVPPDGGWGWVIVVASFMCNMIVDGIIFSFGTFLVDIATDFSVSKAQVTLVGSLMSGFYLIAGPFASAIANRYGFRLVAILGSLMGAAAFAISYFSTSVTFLCISYGILGGVGFGFIYVPSVITIGFYFERWRALATGIAVCGSGIGTFLFAPLSETLITKLGWRSALLCQGVLVLSCVIYGALFRPLKPTKVKELNDKEEKPKLIMDPSRLPIAARLKMEEALSVMRRSSLSSIHDHQSSVTKVFGVNNNSLYPRLSEVYHTISIPNRKTLGAIYSQEKTLSVPSLAGQEKVKNEGKTHLLEINKFHPIIIPKRNRTISELQIESEVNRPLYRDDIFFGASLTRLPQYTSRTSVAYNLSVTRLPTKNDIEEEKKHTCKLCPEAFRRALATMLDISLMKSPSFLILAIGGFFTMMGFYVPFMFLVDRASESGMNKITAVWLVSSIGIANTIGRVLCGILSSFPGVNALFLTNAALTVGGIATIFSGLSLTAEYQFFYTVVFGLAISCFASLRSIVVVDLLGLEKLTNAFGLLLLFQGVAAIIGAPLAGAFMNATGSYDASFYLSGGVLLASAVMCYPLNWVNQWERRRNEELNNKSLQV</sequence>
<feature type="transmembrane region" description="Helical" evidence="3">
    <location>
        <begin position="478"/>
        <end position="500"/>
    </location>
</feature>
<accession>A0AAV8ZRB1</accession>
<dbReference type="PROSITE" id="PS50850">
    <property type="entry name" value="MFS"/>
    <property type="match status" value="1"/>
</dbReference>
<feature type="compositionally biased region" description="Polar residues" evidence="2">
    <location>
        <begin position="15"/>
        <end position="27"/>
    </location>
</feature>